<comment type="caution">
    <text evidence="2">The sequence shown here is derived from an EMBL/GenBank/DDBJ whole genome shotgun (WGS) entry which is preliminary data.</text>
</comment>
<dbReference type="RefSeq" id="WP_127741724.1">
    <property type="nucleotide sequence ID" value="NZ_SACN01000001.1"/>
</dbReference>
<accession>A0A437M6E5</accession>
<evidence type="ECO:0008006" key="4">
    <source>
        <dbReference type="Google" id="ProtNLM"/>
    </source>
</evidence>
<keyword evidence="3" id="KW-1185">Reference proteome</keyword>
<evidence type="ECO:0000313" key="2">
    <source>
        <dbReference type="EMBL" id="RVT93278.1"/>
    </source>
</evidence>
<dbReference type="AlphaFoldDB" id="A0A437M6E5"/>
<organism evidence="2 3">
    <name type="scientific">Sphingomonas crocodyli</name>
    <dbReference type="NCBI Taxonomy" id="1979270"/>
    <lineage>
        <taxon>Bacteria</taxon>
        <taxon>Pseudomonadati</taxon>
        <taxon>Pseudomonadota</taxon>
        <taxon>Alphaproteobacteria</taxon>
        <taxon>Sphingomonadales</taxon>
        <taxon>Sphingomonadaceae</taxon>
        <taxon>Sphingomonas</taxon>
    </lineage>
</organism>
<proteinExistence type="predicted"/>
<feature type="compositionally biased region" description="Polar residues" evidence="1">
    <location>
        <begin position="1"/>
        <end position="11"/>
    </location>
</feature>
<sequence length="205" mass="21562">MSSARAPSSTPRLDARPAARQQPNEQDVRAMGEAFAAARRQPQGGLQQGKAGKLAGQLAKGEAQARDGAQPSIGDRGAFADAMRNEHDNGARSDQGFGLPGQAGAAVPVPAPQVPAPHVDPSAFAQLMSQLWLREREKGAKEVRVEFGRSTWPATGATLVRNTDGVLDIALQVDPTATDYGKDLSSLRERFADRGLAIGTLTVDA</sequence>
<dbReference type="EMBL" id="SACN01000001">
    <property type="protein sequence ID" value="RVT93278.1"/>
    <property type="molecule type" value="Genomic_DNA"/>
</dbReference>
<evidence type="ECO:0000256" key="1">
    <source>
        <dbReference type="SAM" id="MobiDB-lite"/>
    </source>
</evidence>
<protein>
    <recommendedName>
        <fullName evidence="4">Flagellar hook-length control protein FliK</fullName>
    </recommendedName>
</protein>
<evidence type="ECO:0000313" key="3">
    <source>
        <dbReference type="Proteomes" id="UP000282971"/>
    </source>
</evidence>
<name>A0A437M6E5_9SPHN</name>
<dbReference type="Proteomes" id="UP000282971">
    <property type="component" value="Unassembled WGS sequence"/>
</dbReference>
<dbReference type="OrthoDB" id="7557134at2"/>
<feature type="region of interest" description="Disordered" evidence="1">
    <location>
        <begin position="1"/>
        <end position="114"/>
    </location>
</feature>
<reference evidence="2 3" key="1">
    <citation type="submission" date="2019-01" db="EMBL/GenBank/DDBJ databases">
        <authorList>
            <person name="Chen W.-M."/>
        </authorList>
    </citation>
    <scope>NUCLEOTIDE SEQUENCE [LARGE SCALE GENOMIC DNA]</scope>
    <source>
        <strain evidence="2 3">CCP-7</strain>
    </source>
</reference>
<feature type="compositionally biased region" description="Low complexity" evidence="1">
    <location>
        <begin position="43"/>
        <end position="61"/>
    </location>
</feature>
<gene>
    <name evidence="2" type="ORF">EOD43_05155</name>
</gene>